<proteinExistence type="inferred from homology"/>
<feature type="chain" id="PRO_5047312965" evidence="3">
    <location>
        <begin position="24"/>
        <end position="401"/>
    </location>
</feature>
<keyword evidence="6" id="KW-1185">Reference proteome</keyword>
<dbReference type="CDD" id="cd07381">
    <property type="entry name" value="MPP_CapA"/>
    <property type="match status" value="1"/>
</dbReference>
<accession>A0ABY7PWK9</accession>
<name>A0ABY7PWK9_9ACTN</name>
<feature type="signal peptide" evidence="3">
    <location>
        <begin position="1"/>
        <end position="23"/>
    </location>
</feature>
<evidence type="ECO:0000256" key="3">
    <source>
        <dbReference type="SAM" id="SignalP"/>
    </source>
</evidence>
<dbReference type="RefSeq" id="WP_270140329.1">
    <property type="nucleotide sequence ID" value="NZ_CP115450.1"/>
</dbReference>
<dbReference type="EMBL" id="CP115450">
    <property type="protein sequence ID" value="WBP84820.1"/>
    <property type="molecule type" value="Genomic_DNA"/>
</dbReference>
<feature type="compositionally biased region" description="Low complexity" evidence="2">
    <location>
        <begin position="28"/>
        <end position="38"/>
    </location>
</feature>
<dbReference type="SUPFAM" id="SSF56300">
    <property type="entry name" value="Metallo-dependent phosphatases"/>
    <property type="match status" value="1"/>
</dbReference>
<dbReference type="InterPro" id="IPR052169">
    <property type="entry name" value="CW_Biosynth-Accessory"/>
</dbReference>
<dbReference type="InterPro" id="IPR029052">
    <property type="entry name" value="Metallo-depent_PP-like"/>
</dbReference>
<dbReference type="InterPro" id="IPR019079">
    <property type="entry name" value="Capsule_synth_CapA"/>
</dbReference>
<keyword evidence="3" id="KW-0732">Signal</keyword>
<dbReference type="PANTHER" id="PTHR33393">
    <property type="entry name" value="POLYGLUTAMINE SYNTHESIS ACCESSORY PROTEIN RV0574C-RELATED"/>
    <property type="match status" value="1"/>
</dbReference>
<feature type="region of interest" description="Disordered" evidence="2">
    <location>
        <begin position="28"/>
        <end position="48"/>
    </location>
</feature>
<evidence type="ECO:0000259" key="4">
    <source>
        <dbReference type="SMART" id="SM00854"/>
    </source>
</evidence>
<evidence type="ECO:0000256" key="2">
    <source>
        <dbReference type="SAM" id="MobiDB-lite"/>
    </source>
</evidence>
<feature type="domain" description="Capsule synthesis protein CapA" evidence="4">
    <location>
        <begin position="51"/>
        <end position="302"/>
    </location>
</feature>
<dbReference type="Gene3D" id="3.60.21.10">
    <property type="match status" value="1"/>
</dbReference>
<dbReference type="Proteomes" id="UP001212821">
    <property type="component" value="Chromosome"/>
</dbReference>
<dbReference type="SMART" id="SM00854">
    <property type="entry name" value="PGA_cap"/>
    <property type="match status" value="1"/>
</dbReference>
<reference evidence="6" key="1">
    <citation type="submission" date="2022-12" db="EMBL/GenBank/DDBJ databases">
        <authorList>
            <person name="Mo P."/>
        </authorList>
    </citation>
    <scope>NUCLEOTIDE SEQUENCE [LARGE SCALE GENOMIC DNA]</scope>
    <source>
        <strain evidence="6">HUAS 3-15</strain>
    </source>
</reference>
<sequence length="401" mass="42028">MSLPRRRTAATALALLLALPGCDAPHPAGRAAPGTAAPTPTPAPTGPRAFTLLATGDVLPHTEIIQQAKEDAGGTGYDFSAMLAGVKPLVSAADLAICHMETVYGADGGPYTGYPAFKSPPQVAKALKDAGYTSCDTASNHTLDDGPAGIRRTLDAMDAVGLAHTGSARTAGEAGRPALLRAGGATVAQLAYTYGTNGIPLPKDEPWAVNLIDRDRILADARAARADGADLVVVSIHWGTEWQDAPNEQQLTLARELSAAGQGPGRPDIDLILGTHAHIPQAYEKIGDTWTVYGLGDQLAGHMFTYDGAEDPRGNWSSIARFTVSPPAGPGQRWAVSRAEFVPQITDLGPPYRVLDLREAVRRNPGRADWARALEHIRTVVLSRGAGSAGLTMASQQQPQP</sequence>
<evidence type="ECO:0000313" key="6">
    <source>
        <dbReference type="Proteomes" id="UP001212821"/>
    </source>
</evidence>
<protein>
    <submittedName>
        <fullName evidence="5">CapA family protein</fullName>
    </submittedName>
</protein>
<gene>
    <name evidence="5" type="ORF">O1G21_02460</name>
</gene>
<dbReference type="PANTHER" id="PTHR33393:SF13">
    <property type="entry name" value="PGA BIOSYNTHESIS PROTEIN CAPA"/>
    <property type="match status" value="1"/>
</dbReference>
<evidence type="ECO:0000256" key="1">
    <source>
        <dbReference type="ARBA" id="ARBA00005662"/>
    </source>
</evidence>
<dbReference type="Pfam" id="PF09587">
    <property type="entry name" value="PGA_cap"/>
    <property type="match status" value="1"/>
</dbReference>
<evidence type="ECO:0000313" key="5">
    <source>
        <dbReference type="EMBL" id="WBP84820.1"/>
    </source>
</evidence>
<organism evidence="5 6">
    <name type="scientific">Kitasatospora cathayae</name>
    <dbReference type="NCBI Taxonomy" id="3004092"/>
    <lineage>
        <taxon>Bacteria</taxon>
        <taxon>Bacillati</taxon>
        <taxon>Actinomycetota</taxon>
        <taxon>Actinomycetes</taxon>
        <taxon>Kitasatosporales</taxon>
        <taxon>Streptomycetaceae</taxon>
        <taxon>Kitasatospora</taxon>
    </lineage>
</organism>
<comment type="similarity">
    <text evidence="1">Belongs to the CapA family.</text>
</comment>